<keyword evidence="7 31" id="KW-0812">Transmembrane</keyword>
<reference evidence="33" key="2">
    <citation type="submission" date="2025-08" db="UniProtKB">
        <authorList>
            <consortium name="Ensembl"/>
        </authorList>
    </citation>
    <scope>IDENTIFICATION</scope>
</reference>
<evidence type="ECO:0000256" key="31">
    <source>
        <dbReference type="RuleBase" id="RU361216"/>
    </source>
</evidence>
<keyword evidence="34" id="KW-1185">Reference proteome</keyword>
<keyword evidence="6" id="KW-0597">Phosphoprotein</keyword>
<comment type="catalytic activity">
    <reaction evidence="27">
        <text>L-glutamine(in) + L-glutamate(out) + Na(+)(out) + H(+)(out) = L-glutamine(out) + L-glutamate(in) + Na(+)(in) + H(+)(in)</text>
        <dbReference type="Rhea" id="RHEA:70883"/>
        <dbReference type="ChEBI" id="CHEBI:15378"/>
        <dbReference type="ChEBI" id="CHEBI:29101"/>
        <dbReference type="ChEBI" id="CHEBI:29985"/>
        <dbReference type="ChEBI" id="CHEBI:58359"/>
    </reaction>
</comment>
<dbReference type="GO" id="GO:0140009">
    <property type="term" value="P:L-aspartate import across plasma membrane"/>
    <property type="evidence" value="ECO:0007669"/>
    <property type="project" value="TreeGrafter"/>
</dbReference>
<evidence type="ECO:0000256" key="1">
    <source>
        <dbReference type="ARBA" id="ARBA00004223"/>
    </source>
</evidence>
<keyword evidence="13" id="KW-0915">Sodium</keyword>
<dbReference type="SUPFAM" id="SSF118215">
    <property type="entry name" value="Proton glutamate symport protein"/>
    <property type="match status" value="1"/>
</dbReference>
<dbReference type="GO" id="GO:0046872">
    <property type="term" value="F:metal ion binding"/>
    <property type="evidence" value="ECO:0007669"/>
    <property type="project" value="UniProtKB-KW"/>
</dbReference>
<evidence type="ECO:0000256" key="19">
    <source>
        <dbReference type="ARBA" id="ARBA00035896"/>
    </source>
</evidence>
<evidence type="ECO:0000256" key="4">
    <source>
        <dbReference type="ARBA" id="ARBA00022449"/>
    </source>
</evidence>
<evidence type="ECO:0000256" key="26">
    <source>
        <dbReference type="ARBA" id="ARBA00047397"/>
    </source>
</evidence>
<dbReference type="GeneTree" id="ENSGT00940000159485"/>
<evidence type="ECO:0000256" key="8">
    <source>
        <dbReference type="ARBA" id="ARBA00022723"/>
    </source>
</evidence>
<dbReference type="AlphaFoldDB" id="A0A4W6EMI9"/>
<reference evidence="34" key="1">
    <citation type="submission" date="2015-09" db="EMBL/GenBank/DDBJ databases">
        <authorList>
            <person name="Sai Rama Sridatta P."/>
        </authorList>
    </citation>
    <scope>NUCLEOTIDE SEQUENCE [LARGE SCALE GENOMIC DNA]</scope>
</reference>
<dbReference type="InterPro" id="IPR050746">
    <property type="entry name" value="DAACS"/>
</dbReference>
<dbReference type="PROSITE" id="PS00713">
    <property type="entry name" value="NA_DICARBOXYL_SYMP_1"/>
    <property type="match status" value="1"/>
</dbReference>
<evidence type="ECO:0000256" key="17">
    <source>
        <dbReference type="ARBA" id="ARBA00035073"/>
    </source>
</evidence>
<dbReference type="GO" id="GO:0005886">
    <property type="term" value="C:plasma membrane"/>
    <property type="evidence" value="ECO:0007669"/>
    <property type="project" value="UniProtKB-SubCell"/>
</dbReference>
<proteinExistence type="inferred from homology"/>
<evidence type="ECO:0000256" key="11">
    <source>
        <dbReference type="ARBA" id="ARBA00022989"/>
    </source>
</evidence>
<feature type="compositionally biased region" description="Basic and acidic residues" evidence="32">
    <location>
        <begin position="385"/>
        <end position="413"/>
    </location>
</feature>
<comment type="catalytic activity">
    <reaction evidence="18">
        <text>D-serine(in) + L-alanine(out) + Na(+)(out) = D-serine(out) + L-alanine(in) + Na(+)(in)</text>
        <dbReference type="Rhea" id="RHEA:75311"/>
        <dbReference type="ChEBI" id="CHEBI:29101"/>
        <dbReference type="ChEBI" id="CHEBI:35247"/>
        <dbReference type="ChEBI" id="CHEBI:57972"/>
    </reaction>
</comment>
<comment type="subcellular location">
    <subcellularLocation>
        <location evidence="2">Cell membrane</location>
        <topology evidence="2">Multi-pass membrane protein</topology>
    </subcellularLocation>
    <subcellularLocation>
        <location evidence="1">Melanosome</location>
    </subcellularLocation>
    <subcellularLocation>
        <location evidence="31">Membrane</location>
        <topology evidence="31">Multi-pass membrane protein</topology>
    </subcellularLocation>
</comment>
<keyword evidence="15" id="KW-0325">Glycoprotein</keyword>
<evidence type="ECO:0000256" key="6">
    <source>
        <dbReference type="ARBA" id="ARBA00022553"/>
    </source>
</evidence>
<comment type="catalytic activity">
    <reaction evidence="22">
        <text>L-glutamine(in) + L-methionine(out) + Na(+)(out) = L-glutamine(out) + L-methionine(in) + Na(+)(in)</text>
        <dbReference type="Rhea" id="RHEA:70875"/>
        <dbReference type="ChEBI" id="CHEBI:29101"/>
        <dbReference type="ChEBI" id="CHEBI:57844"/>
        <dbReference type="ChEBI" id="CHEBI:58359"/>
    </reaction>
</comment>
<dbReference type="Proteomes" id="UP000314980">
    <property type="component" value="Unassembled WGS sequence"/>
</dbReference>
<gene>
    <name evidence="33" type="primary">SLC1A5</name>
</gene>
<evidence type="ECO:0000256" key="2">
    <source>
        <dbReference type="ARBA" id="ARBA00004651"/>
    </source>
</evidence>
<evidence type="ECO:0000256" key="12">
    <source>
        <dbReference type="ARBA" id="ARBA00022990"/>
    </source>
</evidence>
<dbReference type="InterPro" id="IPR036458">
    <property type="entry name" value="Na:dicarbo_symporter_sf"/>
</dbReference>
<dbReference type="STRING" id="8187.ENSLCAP00010040353"/>
<sequence>TTPSNGETHLDEQLANGLNSPAKSGQEPLAQRVKRIVLANLLVILTVAGVIVGVIYIGFPGEILIRLLKMIIIPLVVCSLVSGAASIDPKALGKLGGWAMLFFLVTTLIASSIGVIMAFIVTPGAVTIGKPKVSGLDDDVPAPKEVIDSFLDLIRYAPLGIMFLVAGKIVEMEDVGTLFASLGKYIACCLIGHAIHGILVLPAIYFVITRKNPYKFLWGIFTALATAFGTSSSSATLPLMMKCVEENNGVSKHISRFILPIGATVNMDGAALFQCVAAVFILHNWTKQYVNFVTATASSVGAAGIPAGGVLTLAIILEAIGLPTNDISLILAVDWLVDRTCTVLNVEGDAFGAGLLQHFVDRSSKQDEGAELSEVRLGGSSSAAEPEHSPLIEKRGGRDSGKAALSGEKESVM</sequence>
<evidence type="ECO:0000256" key="20">
    <source>
        <dbReference type="ARBA" id="ARBA00035952"/>
    </source>
</evidence>
<evidence type="ECO:0000256" key="25">
    <source>
        <dbReference type="ARBA" id="ARBA00036948"/>
    </source>
</evidence>
<evidence type="ECO:0000256" key="5">
    <source>
        <dbReference type="ARBA" id="ARBA00022475"/>
    </source>
</evidence>
<evidence type="ECO:0000256" key="23">
    <source>
        <dbReference type="ARBA" id="ARBA00036702"/>
    </source>
</evidence>
<feature type="transmembrane region" description="Helical" evidence="31">
    <location>
        <begin position="257"/>
        <end position="283"/>
    </location>
</feature>
<comment type="catalytic activity">
    <reaction evidence="25">
        <text>L-asparagine(in) + L-glutamine(out) + Na(+)(out) = L-asparagine(out) + L-glutamine(in) + Na(+)(in)</text>
        <dbReference type="Rhea" id="RHEA:70859"/>
        <dbReference type="ChEBI" id="CHEBI:29101"/>
        <dbReference type="ChEBI" id="CHEBI:58048"/>
        <dbReference type="ChEBI" id="CHEBI:58359"/>
    </reaction>
</comment>
<dbReference type="GO" id="GO:0015297">
    <property type="term" value="F:antiporter activity"/>
    <property type="evidence" value="ECO:0007669"/>
    <property type="project" value="UniProtKB-KW"/>
</dbReference>
<keyword evidence="5" id="KW-1003">Cell membrane</keyword>
<comment type="catalytic activity">
    <reaction evidence="19">
        <text>L-glutamine(in) + L-serine(out) + Na(+)(out) = L-glutamine(out) + L-serine(in) + Na(+)(in)</text>
        <dbReference type="Rhea" id="RHEA:70887"/>
        <dbReference type="ChEBI" id="CHEBI:29101"/>
        <dbReference type="ChEBI" id="CHEBI:33384"/>
        <dbReference type="ChEBI" id="CHEBI:58359"/>
    </reaction>
</comment>
<evidence type="ECO:0000256" key="14">
    <source>
        <dbReference type="ARBA" id="ARBA00023136"/>
    </source>
</evidence>
<feature type="transmembrane region" description="Helical" evidence="31">
    <location>
        <begin position="214"/>
        <end position="237"/>
    </location>
</feature>
<keyword evidence="14 31" id="KW-0472">Membrane</keyword>
<keyword evidence="4" id="KW-0050">Antiport</keyword>
<evidence type="ECO:0000256" key="9">
    <source>
        <dbReference type="ARBA" id="ARBA00022847"/>
    </source>
</evidence>
<feature type="transmembrane region" description="Helical" evidence="31">
    <location>
        <begin position="182"/>
        <end position="208"/>
    </location>
</feature>
<feature type="transmembrane region" description="Helical" evidence="31">
    <location>
        <begin position="289"/>
        <end position="317"/>
    </location>
</feature>
<comment type="catalytic activity">
    <reaction evidence="16">
        <text>iodide(out) = iodide(in)</text>
        <dbReference type="Rhea" id="RHEA:66324"/>
        <dbReference type="ChEBI" id="CHEBI:16382"/>
    </reaction>
</comment>
<comment type="similarity">
    <text evidence="31">Belongs to the dicarboxylate/amino acid:cation symporter (DAACS) (TC 2.A.23) family.</text>
</comment>
<comment type="catalytic activity">
    <reaction evidence="17">
        <text>nitrate(in) = nitrate(out)</text>
        <dbReference type="Rhea" id="RHEA:34923"/>
        <dbReference type="ChEBI" id="CHEBI:17632"/>
    </reaction>
</comment>
<evidence type="ECO:0000256" key="13">
    <source>
        <dbReference type="ARBA" id="ARBA00023053"/>
    </source>
</evidence>
<accession>A0A4W6EMI9</accession>
<evidence type="ECO:0000313" key="34">
    <source>
        <dbReference type="Proteomes" id="UP000314980"/>
    </source>
</evidence>
<comment type="catalytic activity">
    <reaction evidence="23">
        <text>D-serine(in) + L-glutamine(out) + Na(+)(out) = D-serine(out) + L-glutamine(in) + Na(+)(in)</text>
        <dbReference type="Rhea" id="RHEA:75307"/>
        <dbReference type="ChEBI" id="CHEBI:29101"/>
        <dbReference type="ChEBI" id="CHEBI:35247"/>
        <dbReference type="ChEBI" id="CHEBI:58359"/>
    </reaction>
</comment>
<reference evidence="33" key="3">
    <citation type="submission" date="2025-09" db="UniProtKB">
        <authorList>
            <consortium name="Ensembl"/>
        </authorList>
    </citation>
    <scope>IDENTIFICATION</scope>
</reference>
<feature type="transmembrane region" description="Helical" evidence="31">
    <location>
        <begin position="36"/>
        <end position="57"/>
    </location>
</feature>
<dbReference type="PANTHER" id="PTHR11958">
    <property type="entry name" value="SODIUM/DICARBOXYLATE SYMPORTER-RELATED"/>
    <property type="match status" value="1"/>
</dbReference>
<feature type="transmembrane region" description="Helical" evidence="31">
    <location>
        <begin position="99"/>
        <end position="121"/>
    </location>
</feature>
<evidence type="ECO:0000256" key="16">
    <source>
        <dbReference type="ARBA" id="ARBA00024145"/>
    </source>
</evidence>
<keyword evidence="11 31" id="KW-1133">Transmembrane helix</keyword>
<evidence type="ECO:0000256" key="27">
    <source>
        <dbReference type="ARBA" id="ARBA00047711"/>
    </source>
</evidence>
<protein>
    <recommendedName>
        <fullName evidence="31">Amino acid transporter</fullName>
    </recommendedName>
</protein>
<evidence type="ECO:0000256" key="15">
    <source>
        <dbReference type="ARBA" id="ARBA00023180"/>
    </source>
</evidence>
<comment type="catalytic activity">
    <reaction evidence="21">
        <text>L-glutamine(out) + L-serine(in) + Na(+)(out) = L-glutamine(in) + L-serine(out) + Na(+)(in)</text>
        <dbReference type="Rhea" id="RHEA:70855"/>
        <dbReference type="ChEBI" id="CHEBI:29101"/>
        <dbReference type="ChEBI" id="CHEBI:33384"/>
        <dbReference type="ChEBI" id="CHEBI:58359"/>
    </reaction>
</comment>
<dbReference type="InterPro" id="IPR018107">
    <property type="entry name" value="Na-dicarboxylate_symporter_CS"/>
</dbReference>
<evidence type="ECO:0000256" key="18">
    <source>
        <dbReference type="ARBA" id="ARBA00035832"/>
    </source>
</evidence>
<keyword evidence="8" id="KW-0479">Metal-binding</keyword>
<evidence type="ECO:0000256" key="3">
    <source>
        <dbReference type="ARBA" id="ARBA00022448"/>
    </source>
</evidence>
<evidence type="ECO:0000256" key="21">
    <source>
        <dbReference type="ARBA" id="ARBA00036385"/>
    </source>
</evidence>
<dbReference type="PRINTS" id="PR00173">
    <property type="entry name" value="EDTRNSPORT"/>
</dbReference>
<comment type="catalytic activity">
    <reaction evidence="24">
        <text>thiocyanate(in) = thiocyanate(out)</text>
        <dbReference type="Rhea" id="RHEA:75347"/>
        <dbReference type="ChEBI" id="CHEBI:18022"/>
    </reaction>
</comment>
<dbReference type="InParanoid" id="A0A4W6EMI9"/>
<dbReference type="GO" id="GO:0015293">
    <property type="term" value="F:symporter activity"/>
    <property type="evidence" value="ECO:0007669"/>
    <property type="project" value="UniProtKB-UniRule"/>
</dbReference>
<evidence type="ECO:0000256" key="7">
    <source>
        <dbReference type="ARBA" id="ARBA00022692"/>
    </source>
</evidence>
<keyword evidence="10" id="KW-0029">Amino-acid transport</keyword>
<dbReference type="Gene3D" id="1.10.3860.10">
    <property type="entry name" value="Sodium:dicarboxylate symporter"/>
    <property type="match status" value="2"/>
</dbReference>
<comment type="catalytic activity">
    <reaction evidence="29">
        <text>L-threonine(in) + L-glutamine(out) + Na(+)(out) = L-threonine(out) + L-glutamine(in) + Na(+)(in)</text>
        <dbReference type="Rhea" id="RHEA:70863"/>
        <dbReference type="ChEBI" id="CHEBI:29101"/>
        <dbReference type="ChEBI" id="CHEBI:57926"/>
        <dbReference type="ChEBI" id="CHEBI:58359"/>
    </reaction>
</comment>
<dbReference type="GO" id="GO:0015183">
    <property type="term" value="F:L-aspartate transmembrane transporter activity"/>
    <property type="evidence" value="ECO:0007669"/>
    <property type="project" value="TreeGrafter"/>
</dbReference>
<evidence type="ECO:0000256" key="30">
    <source>
        <dbReference type="ARBA" id="ARBA00048644"/>
    </source>
</evidence>
<comment type="catalytic activity">
    <reaction evidence="30">
        <text>L-glutamine(in) + L-alanine(out) + Na(+)(out) = L-glutamine(out) + L-alanine(in) + Na(+)(in)</text>
        <dbReference type="Rhea" id="RHEA:70867"/>
        <dbReference type="ChEBI" id="CHEBI:29101"/>
        <dbReference type="ChEBI" id="CHEBI:57972"/>
        <dbReference type="ChEBI" id="CHEBI:58359"/>
    </reaction>
</comment>
<evidence type="ECO:0000256" key="10">
    <source>
        <dbReference type="ARBA" id="ARBA00022970"/>
    </source>
</evidence>
<comment type="catalytic activity">
    <reaction evidence="28">
        <text>L-valine(out) + L-glutamine(in) + Na(+)(out) = L-valine(in) + L-glutamine(out) + Na(+)(in)</text>
        <dbReference type="Rhea" id="RHEA:70871"/>
        <dbReference type="ChEBI" id="CHEBI:29101"/>
        <dbReference type="ChEBI" id="CHEBI:57762"/>
        <dbReference type="ChEBI" id="CHEBI:58359"/>
    </reaction>
</comment>
<evidence type="ECO:0000256" key="22">
    <source>
        <dbReference type="ARBA" id="ARBA00036485"/>
    </source>
</evidence>
<dbReference type="Pfam" id="PF00375">
    <property type="entry name" value="SDF"/>
    <property type="match status" value="2"/>
</dbReference>
<dbReference type="PANTHER" id="PTHR11958:SF19">
    <property type="entry name" value="NEUTRAL AMINO ACID TRANSPORTER B(0)"/>
    <property type="match status" value="1"/>
</dbReference>
<organism evidence="33 34">
    <name type="scientific">Lates calcarifer</name>
    <name type="common">Barramundi</name>
    <name type="synonym">Holocentrus calcarifer</name>
    <dbReference type="NCBI Taxonomy" id="8187"/>
    <lineage>
        <taxon>Eukaryota</taxon>
        <taxon>Metazoa</taxon>
        <taxon>Chordata</taxon>
        <taxon>Craniata</taxon>
        <taxon>Vertebrata</taxon>
        <taxon>Euteleostomi</taxon>
        <taxon>Actinopterygii</taxon>
        <taxon>Neopterygii</taxon>
        <taxon>Teleostei</taxon>
        <taxon>Neoteleostei</taxon>
        <taxon>Acanthomorphata</taxon>
        <taxon>Carangaria</taxon>
        <taxon>Carangaria incertae sedis</taxon>
        <taxon>Centropomidae</taxon>
        <taxon>Lates</taxon>
    </lineage>
</organism>
<comment type="catalytic activity">
    <reaction evidence="26">
        <text>L-threonine(out) + L-glutamine(in) + Na(+)(out) = L-threonine(in) + L-glutamine(out) + Na(+)(in)</text>
        <dbReference type="Rhea" id="RHEA:70879"/>
        <dbReference type="ChEBI" id="CHEBI:29101"/>
        <dbReference type="ChEBI" id="CHEBI:57926"/>
        <dbReference type="ChEBI" id="CHEBI:58359"/>
    </reaction>
</comment>
<dbReference type="Ensembl" id="ENSLCAT00010041308.1">
    <property type="protein sequence ID" value="ENSLCAP00010040353.1"/>
    <property type="gene ID" value="ENSLCAG00010018862.1"/>
</dbReference>
<dbReference type="GO" id="GO:0015175">
    <property type="term" value="F:neutral L-amino acid transmembrane transporter activity"/>
    <property type="evidence" value="ECO:0007669"/>
    <property type="project" value="TreeGrafter"/>
</dbReference>
<keyword evidence="3 31" id="KW-0813">Transport</keyword>
<evidence type="ECO:0000256" key="24">
    <source>
        <dbReference type="ARBA" id="ARBA00036895"/>
    </source>
</evidence>
<comment type="catalytic activity">
    <reaction evidence="20">
        <text>L-asparagine(out) + L-glutamine(in) + Na(+)(out) = L-asparagine(in) + L-glutamine(out) + Na(+)(in)</text>
        <dbReference type="Rhea" id="RHEA:70891"/>
        <dbReference type="ChEBI" id="CHEBI:29101"/>
        <dbReference type="ChEBI" id="CHEBI:58048"/>
        <dbReference type="ChEBI" id="CHEBI:58359"/>
    </reaction>
</comment>
<feature type="transmembrane region" description="Helical" evidence="31">
    <location>
        <begin position="63"/>
        <end position="87"/>
    </location>
</feature>
<keyword evidence="12" id="KW-0007">Acetylation</keyword>
<evidence type="ECO:0000313" key="33">
    <source>
        <dbReference type="Ensembl" id="ENSLCAP00010040353.1"/>
    </source>
</evidence>
<evidence type="ECO:0000256" key="29">
    <source>
        <dbReference type="ARBA" id="ARBA00048392"/>
    </source>
</evidence>
<feature type="region of interest" description="Disordered" evidence="32">
    <location>
        <begin position="370"/>
        <end position="413"/>
    </location>
</feature>
<evidence type="ECO:0000256" key="28">
    <source>
        <dbReference type="ARBA" id="ARBA00047799"/>
    </source>
</evidence>
<keyword evidence="9 31" id="KW-0769">Symport</keyword>
<dbReference type="GO" id="GO:0042470">
    <property type="term" value="C:melanosome"/>
    <property type="evidence" value="ECO:0007669"/>
    <property type="project" value="UniProtKB-SubCell"/>
</dbReference>
<dbReference type="InterPro" id="IPR001991">
    <property type="entry name" value="Na-dicarboxylate_symporter"/>
</dbReference>
<evidence type="ECO:0000256" key="32">
    <source>
        <dbReference type="SAM" id="MobiDB-lite"/>
    </source>
</evidence>
<name>A0A4W6EMI9_LATCA</name>